<dbReference type="RefSeq" id="WP_380800735.1">
    <property type="nucleotide sequence ID" value="NZ_JBHUIV010000010.1"/>
</dbReference>
<dbReference type="Pfam" id="PF13602">
    <property type="entry name" value="ADH_zinc_N_2"/>
    <property type="match status" value="1"/>
</dbReference>
<dbReference type="InterPro" id="IPR002364">
    <property type="entry name" value="Quin_OxRdtase/zeta-crystal_CS"/>
</dbReference>
<evidence type="ECO:0000313" key="3">
    <source>
        <dbReference type="Proteomes" id="UP001597414"/>
    </source>
</evidence>
<dbReference type="SUPFAM" id="SSF50129">
    <property type="entry name" value="GroES-like"/>
    <property type="match status" value="1"/>
</dbReference>
<dbReference type="PANTHER" id="PTHR43677:SF4">
    <property type="entry name" value="QUINONE OXIDOREDUCTASE-LIKE PROTEIN 2"/>
    <property type="match status" value="1"/>
</dbReference>
<dbReference type="PROSITE" id="PS01162">
    <property type="entry name" value="QOR_ZETA_CRYSTAL"/>
    <property type="match status" value="1"/>
</dbReference>
<name>A0ABW5B625_9BACT</name>
<dbReference type="InterPro" id="IPR011032">
    <property type="entry name" value="GroES-like_sf"/>
</dbReference>
<organism evidence="2 3">
    <name type="scientific">Shivajiella indica</name>
    <dbReference type="NCBI Taxonomy" id="872115"/>
    <lineage>
        <taxon>Bacteria</taxon>
        <taxon>Pseudomonadati</taxon>
        <taxon>Bacteroidota</taxon>
        <taxon>Cytophagia</taxon>
        <taxon>Cytophagales</taxon>
        <taxon>Cyclobacteriaceae</taxon>
        <taxon>Shivajiella</taxon>
    </lineage>
</organism>
<evidence type="ECO:0000313" key="2">
    <source>
        <dbReference type="EMBL" id="MFD2200861.1"/>
    </source>
</evidence>
<dbReference type="InterPro" id="IPR013154">
    <property type="entry name" value="ADH-like_N"/>
</dbReference>
<dbReference type="SMART" id="SM00829">
    <property type="entry name" value="PKS_ER"/>
    <property type="match status" value="1"/>
</dbReference>
<sequence>MKAFYLVKNGPANEAFELREIFLPDPGEDEVLIKTEAFGLNFADVMARLGLYRECPPLPTVIGYEAVGIIEKIGSEVKNVKVGDRVIAFSRFGGYASHVLTPQLAVVPVDSNIPSGVALALAVQYSTAWYALEECMNLHPGDRVLVHAAAGGVGTALIQLAKRRGCIIAGTASSHKMDYLTKQGVEFPIDYRKKDFEQELINSGWAGKVDAIFDPIGGVSVRKGMNLLGGGGKMLVFGGSSMSDANNLFQKLKIAAGFGIWSPIVLMKRSISLIGVNMLRISESKPELLHHCMVQVVDLYNKGELEPVVGMEFSTKDLAEAHSFLESRQSTGKVIVHWDLN</sequence>
<protein>
    <submittedName>
        <fullName evidence="2">Zinc-binding alcohol dehydrogenase family protein</fullName>
    </submittedName>
</protein>
<dbReference type="Proteomes" id="UP001597414">
    <property type="component" value="Unassembled WGS sequence"/>
</dbReference>
<reference evidence="3" key="1">
    <citation type="journal article" date="2019" name="Int. J. Syst. Evol. Microbiol.">
        <title>The Global Catalogue of Microorganisms (GCM) 10K type strain sequencing project: providing services to taxonomists for standard genome sequencing and annotation.</title>
        <authorList>
            <consortium name="The Broad Institute Genomics Platform"/>
            <consortium name="The Broad Institute Genome Sequencing Center for Infectious Disease"/>
            <person name="Wu L."/>
            <person name="Ma J."/>
        </authorList>
    </citation>
    <scope>NUCLEOTIDE SEQUENCE [LARGE SCALE GENOMIC DNA]</scope>
    <source>
        <strain evidence="3">KCTC 19812</strain>
    </source>
</reference>
<proteinExistence type="predicted"/>
<accession>A0ABW5B625</accession>
<keyword evidence="3" id="KW-1185">Reference proteome</keyword>
<dbReference type="EMBL" id="JBHUIV010000010">
    <property type="protein sequence ID" value="MFD2200861.1"/>
    <property type="molecule type" value="Genomic_DNA"/>
</dbReference>
<evidence type="ECO:0000259" key="1">
    <source>
        <dbReference type="SMART" id="SM00829"/>
    </source>
</evidence>
<gene>
    <name evidence="2" type="ORF">ACFSKV_04735</name>
</gene>
<dbReference type="Gene3D" id="3.90.180.10">
    <property type="entry name" value="Medium-chain alcohol dehydrogenases, catalytic domain"/>
    <property type="match status" value="1"/>
</dbReference>
<dbReference type="PANTHER" id="PTHR43677">
    <property type="entry name" value="SHORT-CHAIN DEHYDROGENASE/REDUCTASE"/>
    <property type="match status" value="1"/>
</dbReference>
<dbReference type="SUPFAM" id="SSF51735">
    <property type="entry name" value="NAD(P)-binding Rossmann-fold domains"/>
    <property type="match status" value="1"/>
</dbReference>
<comment type="caution">
    <text evidence="2">The sequence shown here is derived from an EMBL/GenBank/DDBJ whole genome shotgun (WGS) entry which is preliminary data.</text>
</comment>
<dbReference type="Gene3D" id="3.40.50.720">
    <property type="entry name" value="NAD(P)-binding Rossmann-like Domain"/>
    <property type="match status" value="1"/>
</dbReference>
<dbReference type="InterPro" id="IPR020843">
    <property type="entry name" value="ER"/>
</dbReference>
<dbReference type="InterPro" id="IPR051397">
    <property type="entry name" value="Zn-ADH-like_protein"/>
</dbReference>
<dbReference type="Pfam" id="PF08240">
    <property type="entry name" value="ADH_N"/>
    <property type="match status" value="1"/>
</dbReference>
<dbReference type="InterPro" id="IPR036291">
    <property type="entry name" value="NAD(P)-bd_dom_sf"/>
</dbReference>
<feature type="domain" description="Enoyl reductase (ER)" evidence="1">
    <location>
        <begin position="10"/>
        <end position="336"/>
    </location>
</feature>